<feature type="compositionally biased region" description="Basic and acidic residues" evidence="2">
    <location>
        <begin position="530"/>
        <end position="551"/>
    </location>
</feature>
<dbReference type="Gene3D" id="3.30.160.60">
    <property type="entry name" value="Classic Zinc Finger"/>
    <property type="match status" value="2"/>
</dbReference>
<feature type="compositionally biased region" description="Low complexity" evidence="2">
    <location>
        <begin position="39"/>
        <end position="57"/>
    </location>
</feature>
<gene>
    <name evidence="4" type="ORF">PSYICH_LOCUS4473</name>
</gene>
<feature type="compositionally biased region" description="Acidic residues" evidence="2">
    <location>
        <begin position="409"/>
        <end position="429"/>
    </location>
</feature>
<keyword evidence="1" id="KW-0479">Metal-binding</keyword>
<dbReference type="AlphaFoldDB" id="A0A9P0CMR6"/>
<dbReference type="EMBL" id="OV651826">
    <property type="protein sequence ID" value="CAH1103373.1"/>
    <property type="molecule type" value="Genomic_DNA"/>
</dbReference>
<feature type="region of interest" description="Disordered" evidence="2">
    <location>
        <begin position="609"/>
        <end position="642"/>
    </location>
</feature>
<feature type="compositionally biased region" description="Polar residues" evidence="2">
    <location>
        <begin position="161"/>
        <end position="178"/>
    </location>
</feature>
<dbReference type="PANTHER" id="PTHR15021:SF0">
    <property type="entry name" value="DISCO-RELATED, ISOFORM A-RELATED"/>
    <property type="match status" value="1"/>
</dbReference>
<feature type="region of interest" description="Disordered" evidence="2">
    <location>
        <begin position="23"/>
        <end position="64"/>
    </location>
</feature>
<feature type="compositionally biased region" description="Basic and acidic residues" evidence="2">
    <location>
        <begin position="574"/>
        <end position="590"/>
    </location>
</feature>
<dbReference type="GO" id="GO:0008270">
    <property type="term" value="F:zinc ion binding"/>
    <property type="evidence" value="ECO:0007669"/>
    <property type="project" value="UniProtKB-KW"/>
</dbReference>
<evidence type="ECO:0000256" key="1">
    <source>
        <dbReference type="PROSITE-ProRule" id="PRU00042"/>
    </source>
</evidence>
<dbReference type="GO" id="GO:0006355">
    <property type="term" value="P:regulation of DNA-templated transcription"/>
    <property type="evidence" value="ECO:0007669"/>
    <property type="project" value="TreeGrafter"/>
</dbReference>
<dbReference type="PANTHER" id="PTHR15021">
    <property type="entry name" value="DISCONNECTED-RELATED"/>
    <property type="match status" value="1"/>
</dbReference>
<keyword evidence="1" id="KW-0862">Zinc</keyword>
<evidence type="ECO:0000259" key="3">
    <source>
        <dbReference type="PROSITE" id="PS50157"/>
    </source>
</evidence>
<feature type="region of interest" description="Disordered" evidence="2">
    <location>
        <begin position="289"/>
        <end position="330"/>
    </location>
</feature>
<dbReference type="InterPro" id="IPR040436">
    <property type="entry name" value="Disconnected-like"/>
</dbReference>
<feature type="compositionally biased region" description="Polar residues" evidence="2">
    <location>
        <begin position="216"/>
        <end position="225"/>
    </location>
</feature>
<dbReference type="GO" id="GO:0005634">
    <property type="term" value="C:nucleus"/>
    <property type="evidence" value="ECO:0007669"/>
    <property type="project" value="TreeGrafter"/>
</dbReference>
<sequence>MSPNHRPSPPTLTASAFHPTRLQPTATMSPHQKHSLNFISLPPNGPISSNSSQNSINTAPLNSSPLNRLQNMQPFDFRKLGAGLAAFPPNRVSPERRRMSDNESMGLNLTRTSMASCLPPPPPPSASTSLSHSTVAMVAASVNNLAVNLVANSFPGLMSTRMSTGSKSPSSADVLSSGNTNSEEDDDGDENSHSALNLTKDKIPKQSRMLPGRKPSTPTKRTWGSPNLPLNLGTQFINPATGKKRVQCNVCLKTFCDKGALKIHFSAVHLREMHKCTVEGCNMMFSSRRSRNRHSANPNPKLHSPHLRRKISPHDGRSSQAHPILIPPQPGLPLPSAAALSPLNPFGPFPLLTPPPDMKYHPLPSMDFKQTLDLSIQRMKESKVSYPDYAALSSFHHHHHHHHHHHQSEDDDDDDDGIVVVGGDEDDDFDKDKRDKINGTNENDVQDAPEDLVMPAKKQKMSVSDVEEDITSNIDSNEDSLSVVDTQSLKDEPSVQVSKRKRKNQNPTRCAVPVMMEDTVSDGDSSNDVFSERLADQVKQEQEEKKEKNDSYTEPVPVETKKHIDVCDDSPLDLGKRSPDVNANETDKSVSNEIKTSIAPLFTIDKLKKEKPFHDTETVEEPEERPSSSMESNKSDESFDSTNPLRQLESLSHGHFSDLMARGLHLGLGGQPPAFPPLGFMMGTGPPSPARSQTSSGGSSNGRESPDDSSQHQLYGHFDNGQFISGMDVPVDKDNPRRCTACGKIFQNHFGVKTHYQNVHLKLMHKCNVDGCNAAFPSKRSRDRHSANLNLHRKLLSTTSDKSATSLFLEKSAFASLANPALHGDFLTRLYAEEALKGHHLPPPNLDQLILNGDRLPHPPLLLPPLGGLPFPLGNFNHFSQFNGSMTTTSHKERSSTSNSPLSGSPPPTNLSPAPTKYIHCVEEDLPTPDKEGNLPCRLCKTAFSTALQLKEHCERHHISEMFKCTVMGCPKVFVSRTRRNIHAENESLHANPSSRDSELS</sequence>
<feature type="compositionally biased region" description="Polar residues" evidence="2">
    <location>
        <begin position="690"/>
        <end position="703"/>
    </location>
</feature>
<dbReference type="InterPro" id="IPR013087">
    <property type="entry name" value="Znf_C2H2_type"/>
</dbReference>
<feature type="region of interest" description="Disordered" evidence="2">
    <location>
        <begin position="397"/>
        <end position="590"/>
    </location>
</feature>
<evidence type="ECO:0000313" key="5">
    <source>
        <dbReference type="Proteomes" id="UP001153636"/>
    </source>
</evidence>
<proteinExistence type="predicted"/>
<feature type="compositionally biased region" description="Polar residues" evidence="2">
    <location>
        <begin position="23"/>
        <end position="38"/>
    </location>
</feature>
<feature type="compositionally biased region" description="Polar residues" evidence="2">
    <location>
        <begin position="471"/>
        <end position="487"/>
    </location>
</feature>
<feature type="region of interest" description="Disordered" evidence="2">
    <location>
        <begin position="675"/>
        <end position="715"/>
    </location>
</feature>
<name>A0A9P0CMR6_9CUCU</name>
<protein>
    <recommendedName>
        <fullName evidence="3">C2H2-type domain-containing protein</fullName>
    </recommendedName>
</protein>
<feature type="domain" description="C2H2-type" evidence="3">
    <location>
        <begin position="737"/>
        <end position="760"/>
    </location>
</feature>
<feature type="region of interest" description="Disordered" evidence="2">
    <location>
        <begin position="884"/>
        <end position="915"/>
    </location>
</feature>
<dbReference type="OrthoDB" id="10070972at2759"/>
<accession>A0A9P0CMR6</accession>
<evidence type="ECO:0000256" key="2">
    <source>
        <dbReference type="SAM" id="MobiDB-lite"/>
    </source>
</evidence>
<keyword evidence="5" id="KW-1185">Reference proteome</keyword>
<feature type="region of interest" description="Disordered" evidence="2">
    <location>
        <begin position="161"/>
        <end position="228"/>
    </location>
</feature>
<feature type="compositionally biased region" description="Basic residues" evidence="2">
    <location>
        <begin position="397"/>
        <end position="406"/>
    </location>
</feature>
<keyword evidence="1" id="KW-0863">Zinc-finger</keyword>
<feature type="domain" description="C2H2-type" evidence="3">
    <location>
        <begin position="246"/>
        <end position="274"/>
    </location>
</feature>
<dbReference type="SMART" id="SM00355">
    <property type="entry name" value="ZnF_C2H2"/>
    <property type="match status" value="6"/>
</dbReference>
<dbReference type="PROSITE" id="PS50157">
    <property type="entry name" value="ZINC_FINGER_C2H2_2"/>
    <property type="match status" value="2"/>
</dbReference>
<reference evidence="4" key="1">
    <citation type="submission" date="2022-01" db="EMBL/GenBank/DDBJ databases">
        <authorList>
            <person name="King R."/>
        </authorList>
    </citation>
    <scope>NUCLEOTIDE SEQUENCE</scope>
</reference>
<dbReference type="Proteomes" id="UP001153636">
    <property type="component" value="Chromosome 14"/>
</dbReference>
<organism evidence="4 5">
    <name type="scientific">Psylliodes chrysocephalus</name>
    <dbReference type="NCBI Taxonomy" id="3402493"/>
    <lineage>
        <taxon>Eukaryota</taxon>
        <taxon>Metazoa</taxon>
        <taxon>Ecdysozoa</taxon>
        <taxon>Arthropoda</taxon>
        <taxon>Hexapoda</taxon>
        <taxon>Insecta</taxon>
        <taxon>Pterygota</taxon>
        <taxon>Neoptera</taxon>
        <taxon>Endopterygota</taxon>
        <taxon>Coleoptera</taxon>
        <taxon>Polyphaga</taxon>
        <taxon>Cucujiformia</taxon>
        <taxon>Chrysomeloidea</taxon>
        <taxon>Chrysomelidae</taxon>
        <taxon>Galerucinae</taxon>
        <taxon>Alticini</taxon>
        <taxon>Psylliodes</taxon>
    </lineage>
</organism>
<dbReference type="PROSITE" id="PS00028">
    <property type="entry name" value="ZINC_FINGER_C2H2_1"/>
    <property type="match status" value="3"/>
</dbReference>
<evidence type="ECO:0000313" key="4">
    <source>
        <dbReference type="EMBL" id="CAH1103373.1"/>
    </source>
</evidence>